<dbReference type="Proteomes" id="UP000252706">
    <property type="component" value="Unassembled WGS sequence"/>
</dbReference>
<comment type="caution">
    <text evidence="2">The sequence shown here is derived from an EMBL/GenBank/DDBJ whole genome shotgun (WGS) entry which is preliminary data.</text>
</comment>
<gene>
    <name evidence="2" type="ORF">DS909_09775</name>
</gene>
<dbReference type="EMBL" id="QOCE01000028">
    <property type="protein sequence ID" value="RBW55911.1"/>
    <property type="molecule type" value="Genomic_DNA"/>
</dbReference>
<sequence>MWFGAKMIRTPPPNGKRGWQQQFSDAAHSVLSDTESCVWPAAS</sequence>
<feature type="region of interest" description="Disordered" evidence="1">
    <location>
        <begin position="1"/>
        <end position="26"/>
    </location>
</feature>
<evidence type="ECO:0000313" key="2">
    <source>
        <dbReference type="EMBL" id="RBW55911.1"/>
    </source>
</evidence>
<name>A0A366WZ52_9RHOB</name>
<protein>
    <submittedName>
        <fullName evidence="2">Uncharacterized protein</fullName>
    </submittedName>
</protein>
<organism evidence="2 3">
    <name type="scientific">Phaeobacter gallaeciensis</name>
    <dbReference type="NCBI Taxonomy" id="60890"/>
    <lineage>
        <taxon>Bacteria</taxon>
        <taxon>Pseudomonadati</taxon>
        <taxon>Pseudomonadota</taxon>
        <taxon>Alphaproteobacteria</taxon>
        <taxon>Rhodobacterales</taxon>
        <taxon>Roseobacteraceae</taxon>
        <taxon>Phaeobacter</taxon>
    </lineage>
</organism>
<dbReference type="AlphaFoldDB" id="A0A366WZ52"/>
<evidence type="ECO:0000313" key="3">
    <source>
        <dbReference type="Proteomes" id="UP000252706"/>
    </source>
</evidence>
<accession>A0A366WZ52</accession>
<reference evidence="2 3" key="1">
    <citation type="submission" date="2018-07" db="EMBL/GenBank/DDBJ databases">
        <title>Modular assembly of carbohydrate-degrading microbial communities in the ocean.</title>
        <authorList>
            <person name="Enke T.N."/>
            <person name="Datta M.S."/>
            <person name="Schwartzman J.A."/>
            <person name="Cermak N."/>
            <person name="Schmitz D.A."/>
            <person name="Barrere J."/>
            <person name="Cordero O.X."/>
        </authorList>
    </citation>
    <scope>NUCLEOTIDE SEQUENCE [LARGE SCALE GENOMIC DNA]</scope>
    <source>
        <strain evidence="2 3">C3M10</strain>
    </source>
</reference>
<evidence type="ECO:0000256" key="1">
    <source>
        <dbReference type="SAM" id="MobiDB-lite"/>
    </source>
</evidence>
<proteinExistence type="predicted"/>